<dbReference type="PRINTS" id="PR00080">
    <property type="entry name" value="SDRFAMILY"/>
</dbReference>
<keyword evidence="2" id="KW-0521">NADP</keyword>
<keyword evidence="3 5" id="KW-0560">Oxidoreductase</keyword>
<dbReference type="PRINTS" id="PR00081">
    <property type="entry name" value="GDHRDH"/>
</dbReference>
<dbReference type="InterPro" id="IPR036291">
    <property type="entry name" value="NAD(P)-bd_dom_sf"/>
</dbReference>
<dbReference type="Proteomes" id="UP000503096">
    <property type="component" value="Chromosome"/>
</dbReference>
<dbReference type="EC" id="1.1.1.100" evidence="5"/>
<evidence type="ECO:0000256" key="2">
    <source>
        <dbReference type="ARBA" id="ARBA00022857"/>
    </source>
</evidence>
<dbReference type="InterPro" id="IPR002347">
    <property type="entry name" value="SDR_fam"/>
</dbReference>
<dbReference type="GO" id="GO:0004316">
    <property type="term" value="F:3-oxoacyl-[acyl-carrier-protein] reductase (NADPH) activity"/>
    <property type="evidence" value="ECO:0007669"/>
    <property type="project" value="UniProtKB-EC"/>
</dbReference>
<reference evidence="5 6" key="1">
    <citation type="submission" date="2020-04" db="EMBL/GenBank/DDBJ databases">
        <title>Usitatibacter rugosus gen. nov., sp. nov. and Usitatibacter palustris sp. nov., novel members of Usitatibacteraceae fam. nov. within the order Nitrosomonadales isolated from soil.</title>
        <authorList>
            <person name="Huber K.J."/>
            <person name="Neumann-Schaal M."/>
            <person name="Geppert A."/>
            <person name="Luckner M."/>
            <person name="Wanner G."/>
            <person name="Overmann J."/>
        </authorList>
    </citation>
    <scope>NUCLEOTIDE SEQUENCE [LARGE SCALE GENOMIC DNA]</scope>
    <source>
        <strain evidence="5 6">Swamp67</strain>
    </source>
</reference>
<dbReference type="RefSeq" id="WP_171163367.1">
    <property type="nucleotide sequence ID" value="NZ_CP053073.1"/>
</dbReference>
<proteinExistence type="inferred from homology"/>
<dbReference type="EMBL" id="CP053073">
    <property type="protein sequence ID" value="QJR15781.1"/>
    <property type="molecule type" value="Genomic_DNA"/>
</dbReference>
<dbReference type="Gene3D" id="3.40.50.720">
    <property type="entry name" value="NAD(P)-binding Rossmann-like Domain"/>
    <property type="match status" value="1"/>
</dbReference>
<dbReference type="AlphaFoldDB" id="A0A6M4H856"/>
<comment type="similarity">
    <text evidence="1 4">Belongs to the short-chain dehydrogenases/reductases (SDR) family.</text>
</comment>
<dbReference type="PANTHER" id="PTHR43963:SF6">
    <property type="entry name" value="CHAIN DEHYDROGENASE FAMILY PROTEIN, PUTATIVE (AFU_ORTHOLOGUE AFUA_3G15350)-RELATED"/>
    <property type="match status" value="1"/>
</dbReference>
<dbReference type="InterPro" id="IPR045313">
    <property type="entry name" value="CBR1-like"/>
</dbReference>
<dbReference type="CDD" id="cd05324">
    <property type="entry name" value="carb_red_PTCR-like_SDR_c"/>
    <property type="match status" value="1"/>
</dbReference>
<dbReference type="SUPFAM" id="SSF51735">
    <property type="entry name" value="NAD(P)-binding Rossmann-fold domains"/>
    <property type="match status" value="1"/>
</dbReference>
<sequence>MAAKKIAIVTGGNRGLGREIARQLMKEDVFVVIGARDQAKGNEAIEEIRGRRSNAAVCYPLDVNDTKSVRRFVEAVDKNHGAPRILVNNAGVYPEATDAKIVDTPTSMWRETFETNLFGAVRMCREVVPLMKSVRTGRIVNISSGLGQMHRMGEGSAAYRVSKAALNALTCTLAAEVAGTGILVNSMSPGWVKTDMGGEDAPRSVEEGAETAVWLCMLPSNGPTGQFFRDRKQIPW</sequence>
<evidence type="ECO:0000256" key="1">
    <source>
        <dbReference type="ARBA" id="ARBA00006484"/>
    </source>
</evidence>
<gene>
    <name evidence="5" type="primary">fabG_4</name>
    <name evidence="5" type="ORF">DSM104440_02607</name>
</gene>
<name>A0A6M4H856_9PROT</name>
<protein>
    <submittedName>
        <fullName evidence="5">3-oxoacyl-[acyl-carrier-protein] reductase FabG</fullName>
        <ecNumber evidence="5">1.1.1.100</ecNumber>
    </submittedName>
</protein>
<organism evidence="5 6">
    <name type="scientific">Usitatibacter palustris</name>
    <dbReference type="NCBI Taxonomy" id="2732487"/>
    <lineage>
        <taxon>Bacteria</taxon>
        <taxon>Pseudomonadati</taxon>
        <taxon>Pseudomonadota</taxon>
        <taxon>Betaproteobacteria</taxon>
        <taxon>Nitrosomonadales</taxon>
        <taxon>Usitatibacteraceae</taxon>
        <taxon>Usitatibacter</taxon>
    </lineage>
</organism>
<dbReference type="Pfam" id="PF00106">
    <property type="entry name" value="adh_short"/>
    <property type="match status" value="1"/>
</dbReference>
<evidence type="ECO:0000256" key="4">
    <source>
        <dbReference type="RuleBase" id="RU000363"/>
    </source>
</evidence>
<dbReference type="KEGG" id="upl:DSM104440_02607"/>
<dbReference type="InParanoid" id="A0A6M4H856"/>
<accession>A0A6M4H856</accession>
<evidence type="ECO:0000313" key="6">
    <source>
        <dbReference type="Proteomes" id="UP000503096"/>
    </source>
</evidence>
<evidence type="ECO:0000256" key="3">
    <source>
        <dbReference type="ARBA" id="ARBA00023002"/>
    </source>
</evidence>
<evidence type="ECO:0000313" key="5">
    <source>
        <dbReference type="EMBL" id="QJR15781.1"/>
    </source>
</evidence>
<dbReference type="PANTHER" id="PTHR43963">
    <property type="entry name" value="CARBONYL REDUCTASE 1-RELATED"/>
    <property type="match status" value="1"/>
</dbReference>
<keyword evidence="6" id="KW-1185">Reference proteome</keyword>